<dbReference type="InterPro" id="IPR053781">
    <property type="entry name" value="F-box_AtFBL13-like"/>
</dbReference>
<sequence length="108" mass="12544">MDCKRLRKRYNKGKDIISRLPDDVLSHIVSRLEAEDAVKTCVLSSRWKNVWTLIYNLCINLPEEDDEGDEGNRGTLFVDFVELVSVIPNPKVFKNFISSHLMNFKKVM</sequence>
<reference evidence="2" key="1">
    <citation type="journal article" date="2023" name="Plant J.">
        <title>Genome sequences and population genomics provide insights into the demographic history, inbreeding, and mutation load of two 'living fossil' tree species of Dipteronia.</title>
        <authorList>
            <person name="Feng Y."/>
            <person name="Comes H.P."/>
            <person name="Chen J."/>
            <person name="Zhu S."/>
            <person name="Lu R."/>
            <person name="Zhang X."/>
            <person name="Li P."/>
            <person name="Qiu J."/>
            <person name="Olsen K.M."/>
            <person name="Qiu Y."/>
        </authorList>
    </citation>
    <scope>NUCLEOTIDE SEQUENCE</scope>
    <source>
        <strain evidence="2">NBL</strain>
    </source>
</reference>
<dbReference type="InterPro" id="IPR036047">
    <property type="entry name" value="F-box-like_dom_sf"/>
</dbReference>
<dbReference type="InterPro" id="IPR053197">
    <property type="entry name" value="F-box_SCFL_complex_component"/>
</dbReference>
<dbReference type="PROSITE" id="PS50181">
    <property type="entry name" value="FBOX"/>
    <property type="match status" value="1"/>
</dbReference>
<gene>
    <name evidence="2" type="ORF">Dsin_027912</name>
</gene>
<proteinExistence type="predicted"/>
<dbReference type="EMBL" id="JANJYJ010000009">
    <property type="protein sequence ID" value="KAK3188351.1"/>
    <property type="molecule type" value="Genomic_DNA"/>
</dbReference>
<evidence type="ECO:0000313" key="3">
    <source>
        <dbReference type="Proteomes" id="UP001281410"/>
    </source>
</evidence>
<dbReference type="PANTHER" id="PTHR34223">
    <property type="entry name" value="OS11G0201299 PROTEIN"/>
    <property type="match status" value="1"/>
</dbReference>
<evidence type="ECO:0000259" key="1">
    <source>
        <dbReference type="PROSITE" id="PS50181"/>
    </source>
</evidence>
<accession>A0AAE0DU14</accession>
<protein>
    <recommendedName>
        <fullName evidence="1">F-box domain-containing protein</fullName>
    </recommendedName>
</protein>
<dbReference type="SMART" id="SM00256">
    <property type="entry name" value="FBOX"/>
    <property type="match status" value="1"/>
</dbReference>
<dbReference type="Pfam" id="PF00646">
    <property type="entry name" value="F-box"/>
    <property type="match status" value="1"/>
</dbReference>
<dbReference type="AlphaFoldDB" id="A0AAE0DU14"/>
<organism evidence="2 3">
    <name type="scientific">Dipteronia sinensis</name>
    <dbReference type="NCBI Taxonomy" id="43782"/>
    <lineage>
        <taxon>Eukaryota</taxon>
        <taxon>Viridiplantae</taxon>
        <taxon>Streptophyta</taxon>
        <taxon>Embryophyta</taxon>
        <taxon>Tracheophyta</taxon>
        <taxon>Spermatophyta</taxon>
        <taxon>Magnoliopsida</taxon>
        <taxon>eudicotyledons</taxon>
        <taxon>Gunneridae</taxon>
        <taxon>Pentapetalae</taxon>
        <taxon>rosids</taxon>
        <taxon>malvids</taxon>
        <taxon>Sapindales</taxon>
        <taxon>Sapindaceae</taxon>
        <taxon>Hippocastanoideae</taxon>
        <taxon>Acereae</taxon>
        <taxon>Dipteronia</taxon>
    </lineage>
</organism>
<dbReference type="Proteomes" id="UP001281410">
    <property type="component" value="Unassembled WGS sequence"/>
</dbReference>
<comment type="caution">
    <text evidence="2">The sequence shown here is derived from an EMBL/GenBank/DDBJ whole genome shotgun (WGS) entry which is preliminary data.</text>
</comment>
<dbReference type="CDD" id="cd22160">
    <property type="entry name" value="F-box_AtFBL13-like"/>
    <property type="match status" value="1"/>
</dbReference>
<dbReference type="InterPro" id="IPR001810">
    <property type="entry name" value="F-box_dom"/>
</dbReference>
<dbReference type="PANTHER" id="PTHR34223:SF51">
    <property type="entry name" value="OS06G0556300 PROTEIN"/>
    <property type="match status" value="1"/>
</dbReference>
<feature type="domain" description="F-box" evidence="1">
    <location>
        <begin position="14"/>
        <end position="50"/>
    </location>
</feature>
<dbReference type="SUPFAM" id="SSF81383">
    <property type="entry name" value="F-box domain"/>
    <property type="match status" value="1"/>
</dbReference>
<dbReference type="Gene3D" id="1.20.1280.50">
    <property type="match status" value="1"/>
</dbReference>
<name>A0AAE0DU14_9ROSI</name>
<keyword evidence="3" id="KW-1185">Reference proteome</keyword>
<evidence type="ECO:0000313" key="2">
    <source>
        <dbReference type="EMBL" id="KAK3188351.1"/>
    </source>
</evidence>